<evidence type="ECO:0000256" key="2">
    <source>
        <dbReference type="SAM" id="Phobius"/>
    </source>
</evidence>
<dbReference type="GO" id="GO:0005227">
    <property type="term" value="F:calcium-activated cation channel activity"/>
    <property type="evidence" value="ECO:0007669"/>
    <property type="project" value="InterPro"/>
</dbReference>
<feature type="transmembrane region" description="Helical" evidence="2">
    <location>
        <begin position="688"/>
        <end position="708"/>
    </location>
</feature>
<dbReference type="PANTHER" id="PTHR13018:SF135">
    <property type="entry name" value="CSC1_OSCA1-LIKE 7TM REGION DOMAIN-CONTAINING PROTEIN"/>
    <property type="match status" value="1"/>
</dbReference>
<keyword evidence="2" id="KW-0812">Transmembrane</keyword>
<keyword evidence="3" id="KW-0645">Protease</keyword>
<accession>A0A9N8DTU7</accession>
<keyword evidence="3" id="KW-0378">Hydrolase</keyword>
<comment type="caution">
    <text evidence="3">The sequence shown here is derived from an EMBL/GenBank/DDBJ whole genome shotgun (WGS) entry which is preliminary data.</text>
</comment>
<dbReference type="Proteomes" id="UP001153069">
    <property type="component" value="Unassembled WGS sequence"/>
</dbReference>
<dbReference type="EMBL" id="CAICTM010000366">
    <property type="protein sequence ID" value="CAB9508923.1"/>
    <property type="molecule type" value="Genomic_DNA"/>
</dbReference>
<feature type="compositionally biased region" description="Acidic residues" evidence="1">
    <location>
        <begin position="82"/>
        <end position="95"/>
    </location>
</feature>
<evidence type="ECO:0000313" key="3">
    <source>
        <dbReference type="EMBL" id="CAB9508923.1"/>
    </source>
</evidence>
<evidence type="ECO:0000256" key="1">
    <source>
        <dbReference type="SAM" id="MobiDB-lite"/>
    </source>
</evidence>
<dbReference type="OrthoDB" id="197892at2759"/>
<keyword evidence="2" id="KW-1133">Transmembrane helix</keyword>
<dbReference type="GO" id="GO:0005886">
    <property type="term" value="C:plasma membrane"/>
    <property type="evidence" value="ECO:0007669"/>
    <property type="project" value="TreeGrafter"/>
</dbReference>
<feature type="region of interest" description="Disordered" evidence="1">
    <location>
        <begin position="81"/>
        <end position="114"/>
    </location>
</feature>
<keyword evidence="4" id="KW-1185">Reference proteome</keyword>
<proteinExistence type="predicted"/>
<feature type="transmembrane region" description="Helical" evidence="2">
    <location>
        <begin position="792"/>
        <end position="817"/>
    </location>
</feature>
<feature type="transmembrane region" description="Helical" evidence="2">
    <location>
        <begin position="838"/>
        <end position="859"/>
    </location>
</feature>
<name>A0A9N8DTU7_9STRA</name>
<reference evidence="3" key="1">
    <citation type="submission" date="2020-06" db="EMBL/GenBank/DDBJ databases">
        <authorList>
            <consortium name="Plant Systems Biology data submission"/>
        </authorList>
    </citation>
    <scope>NUCLEOTIDE SEQUENCE</scope>
    <source>
        <strain evidence="3">D6</strain>
    </source>
</reference>
<gene>
    <name evidence="3" type="ORF">SEMRO_367_G127700.1</name>
</gene>
<feature type="transmembrane region" description="Helical" evidence="2">
    <location>
        <begin position="384"/>
        <end position="402"/>
    </location>
</feature>
<organism evidence="3 4">
    <name type="scientific">Seminavis robusta</name>
    <dbReference type="NCBI Taxonomy" id="568900"/>
    <lineage>
        <taxon>Eukaryota</taxon>
        <taxon>Sar</taxon>
        <taxon>Stramenopiles</taxon>
        <taxon>Ochrophyta</taxon>
        <taxon>Bacillariophyta</taxon>
        <taxon>Bacillariophyceae</taxon>
        <taxon>Bacillariophycidae</taxon>
        <taxon>Naviculales</taxon>
        <taxon>Naviculaceae</taxon>
        <taxon>Seminavis</taxon>
    </lineage>
</organism>
<keyword evidence="2" id="KW-0472">Membrane</keyword>
<evidence type="ECO:0000313" key="4">
    <source>
        <dbReference type="Proteomes" id="UP001153069"/>
    </source>
</evidence>
<dbReference type="AlphaFoldDB" id="A0A9N8DTU7"/>
<dbReference type="GO" id="GO:0008233">
    <property type="term" value="F:peptidase activity"/>
    <property type="evidence" value="ECO:0007669"/>
    <property type="project" value="UniProtKB-KW"/>
</dbReference>
<sequence>MATPTEQPTEEGIEATPRACVAQSLLFRDSPEDMTYGRRVALWLNERFPGFYGPESGPNAPSLAKAWAFFEHVTLERYIVQDDNDDNDNDNDNTDDATRSSGKRQSKDRKMSIAEPGEHHYRTKLYPLLTTPLSQLGDFGLGFGLYFSTLRDFAILALLGGLLSLPNLLYFASTDYDSTTNENLGSGLLRGSAICLDRKWVPCPTCQKDEFEKQNKGAYPIKRFSLAWVTVPSDAGYYLNVTDYLDWKLLDTNHSIEDINSESEWLTWDLVFNRTEEQNVVRLDNLRNGTIPTTDAYGSIVLNEQEGFILNGTNVTEQLGYTPLWCGYSTPSDCYLDLYPSITEKHEDGFVDDPSQTRVGDSDFVEVGFALKNLCDGATAQQGWINWGTLLIMILGTTHIYFRTERMEVRFDEDEQTAQDYSIIVKNPPPDAWYPEEWKAFFEQALDNDPDHPNNSGSPRNKVTVCTVDVDNEAIIGYLVRRRDLRRQIEMALPPDTPLDIETLKKEVERIQEEKTGMCSSKSPVPLMVKKLEELETEIRTFFKTVQEPDTTQVYLTFETESAQRRVLKQMSIGTLDARRNKTEGIDPLYLFRGKHALEVREPDEPSTIRWQELNATESTVLIRKIATSLATVGFVLAAYYIIRRLYLKNQPWWAGIVTTLFTILFPIVANILMGFEKHHNDTERQKWLFVKIASFNILVSTVLLALVTPFQATLDQRENSLPGLIPAVHSLFFSQITLSPILQLLDIGGNISRFVLAPRAKTQAEMNMLMKGTPVQLAERYANMMKFLFMTLWYCSIYPASFFMGSVALTITFFVDRFSMMRSWARSSQVGSEVADFIRYYYSPLAICLMSVVSAYYWSGFPYDNLCLDENATLPDYFLGTWEVAPTIESFNLFGGAGETLGLDVNLEFNVEYVGEEFDDPITIAPGDDVYKYCNQDLRFSPGQWTFPALPQFQPAGLEWMTSEQEEIVSVHGWSSLVVTLLMVLVILSALAYRAHRYLVGKHVNRGQDQNIAYSDVQVIDSYIPQVASPFSPYPYVLCNIVNIDTDLFNWQDEAHPHVEYDVTRDIATILGTEDHPKLFAQVKHWPGPREEVVEAPVYIKREVQTKDGVVNVYDEGELLLSFQHMVISDEVWV</sequence>
<feature type="transmembrane region" description="Helical" evidence="2">
    <location>
        <begin position="626"/>
        <end position="647"/>
    </location>
</feature>
<dbReference type="PANTHER" id="PTHR13018">
    <property type="entry name" value="PROBABLE MEMBRANE PROTEIN DUF221-RELATED"/>
    <property type="match status" value="1"/>
</dbReference>
<feature type="transmembrane region" description="Helical" evidence="2">
    <location>
        <begin position="972"/>
        <end position="994"/>
    </location>
</feature>
<dbReference type="GO" id="GO:0006508">
    <property type="term" value="P:proteolysis"/>
    <property type="evidence" value="ECO:0007669"/>
    <property type="project" value="UniProtKB-KW"/>
</dbReference>
<dbReference type="InterPro" id="IPR045122">
    <property type="entry name" value="Csc1-like"/>
</dbReference>
<feature type="transmembrane region" description="Helical" evidence="2">
    <location>
        <begin position="653"/>
        <end position="676"/>
    </location>
</feature>
<protein>
    <submittedName>
        <fullName evidence="3">Protease</fullName>
    </submittedName>
</protein>